<proteinExistence type="inferred from homology"/>
<evidence type="ECO:0000256" key="2">
    <source>
        <dbReference type="ARBA" id="ARBA00022729"/>
    </source>
</evidence>
<comment type="similarity">
    <text evidence="1">Belongs to the MlaA family.</text>
</comment>
<organism evidence="4 5">
    <name type="scientific">Antarcticimicrobium sediminis</name>
    <dbReference type="NCBI Taxonomy" id="2546227"/>
    <lineage>
        <taxon>Bacteria</taxon>
        <taxon>Pseudomonadati</taxon>
        <taxon>Pseudomonadota</taxon>
        <taxon>Alphaproteobacteria</taxon>
        <taxon>Rhodobacterales</taxon>
        <taxon>Paracoccaceae</taxon>
        <taxon>Antarcticimicrobium</taxon>
    </lineage>
</organism>
<dbReference type="RefSeq" id="WP_132828265.1">
    <property type="nucleotide sequence ID" value="NZ_SMFP01000004.1"/>
</dbReference>
<gene>
    <name evidence="4" type="ORF">E1B25_08135</name>
</gene>
<keyword evidence="2 3" id="KW-0732">Signal</keyword>
<evidence type="ECO:0000256" key="3">
    <source>
        <dbReference type="SAM" id="SignalP"/>
    </source>
</evidence>
<dbReference type="EMBL" id="SMFP01000004">
    <property type="protein sequence ID" value="TDE38973.1"/>
    <property type="molecule type" value="Genomic_DNA"/>
</dbReference>
<dbReference type="PROSITE" id="PS51257">
    <property type="entry name" value="PROKAR_LIPOPROTEIN"/>
    <property type="match status" value="1"/>
</dbReference>
<dbReference type="PANTHER" id="PTHR30035">
    <property type="entry name" value="LIPOPROTEIN VACJ-RELATED"/>
    <property type="match status" value="1"/>
</dbReference>
<name>A0A4R5EVQ8_9RHOB</name>
<evidence type="ECO:0000313" key="5">
    <source>
        <dbReference type="Proteomes" id="UP000294662"/>
    </source>
</evidence>
<dbReference type="Proteomes" id="UP000294662">
    <property type="component" value="Unassembled WGS sequence"/>
</dbReference>
<feature type="chain" id="PRO_5020272564" evidence="3">
    <location>
        <begin position="20"/>
        <end position="250"/>
    </location>
</feature>
<keyword evidence="5" id="KW-1185">Reference proteome</keyword>
<dbReference type="PRINTS" id="PR01805">
    <property type="entry name" value="VACJLIPOPROT"/>
</dbReference>
<comment type="caution">
    <text evidence="4">The sequence shown here is derived from an EMBL/GenBank/DDBJ whole genome shotgun (WGS) entry which is preliminary data.</text>
</comment>
<feature type="signal peptide" evidence="3">
    <location>
        <begin position="1"/>
        <end position="19"/>
    </location>
</feature>
<dbReference type="AlphaFoldDB" id="A0A4R5EVQ8"/>
<evidence type="ECO:0000256" key="1">
    <source>
        <dbReference type="ARBA" id="ARBA00010634"/>
    </source>
</evidence>
<dbReference type="GO" id="GO:0016020">
    <property type="term" value="C:membrane"/>
    <property type="evidence" value="ECO:0007669"/>
    <property type="project" value="InterPro"/>
</dbReference>
<keyword evidence="4" id="KW-0449">Lipoprotein</keyword>
<reference evidence="4 5" key="1">
    <citation type="submission" date="2019-03" db="EMBL/GenBank/DDBJ databases">
        <authorList>
            <person name="Zhang S."/>
        </authorList>
    </citation>
    <scope>NUCLEOTIDE SEQUENCE [LARGE SCALE GENOMIC DNA]</scope>
    <source>
        <strain evidence="4 5">S4J41</strain>
    </source>
</reference>
<evidence type="ECO:0000313" key="4">
    <source>
        <dbReference type="EMBL" id="TDE38973.1"/>
    </source>
</evidence>
<dbReference type="InterPro" id="IPR007428">
    <property type="entry name" value="MlaA"/>
</dbReference>
<dbReference type="GO" id="GO:0120010">
    <property type="term" value="P:intermembrane phospholipid transfer"/>
    <property type="evidence" value="ECO:0007669"/>
    <property type="project" value="TreeGrafter"/>
</dbReference>
<dbReference type="Pfam" id="PF04333">
    <property type="entry name" value="MlaA"/>
    <property type="match status" value="1"/>
</dbReference>
<protein>
    <submittedName>
        <fullName evidence="4">VacJ family lipoprotein</fullName>
    </submittedName>
</protein>
<sequence>MQRPLLVLSAILSVGLLSACATRTPEQKAAGEIFDPYESTNRSVHSFNLVVDKVLFRPASKGYVTVVPEPIVESFNYFAENLTMPGMIVDSLLQGNLKQAGTAFSRFVINSTVGFAGLADPASDFKIPEVDTDFGETLHVWGFDEGPYVELPLYGPSTARDAVGVVVNLFTNPLDYTDPRPADNLGTYAQIVRRMGDRGRYSDTVDAMLYDSADSYAQLRSLYLQNRRFDLEGENTDLYISPDEISTEGF</sequence>
<dbReference type="PANTHER" id="PTHR30035:SF3">
    <property type="entry name" value="INTERMEMBRANE PHOSPHOLIPID TRANSPORT SYSTEM LIPOPROTEIN MLAA"/>
    <property type="match status" value="1"/>
</dbReference>
<accession>A0A4R5EVQ8</accession>
<dbReference type="OrthoDB" id="9785326at2"/>